<keyword evidence="1 4" id="KW-0489">Methyltransferase</keyword>
<dbReference type="PANTHER" id="PTHR43861:SF1">
    <property type="entry name" value="TRANS-ACONITATE 2-METHYLTRANSFERASE"/>
    <property type="match status" value="1"/>
</dbReference>
<protein>
    <submittedName>
        <fullName evidence="4">Trans-aconitate methyltransferase</fullName>
    </submittedName>
</protein>
<dbReference type="PANTHER" id="PTHR43861">
    <property type="entry name" value="TRANS-ACONITATE 2-METHYLTRANSFERASE-RELATED"/>
    <property type="match status" value="1"/>
</dbReference>
<dbReference type="GO" id="GO:0008168">
    <property type="term" value="F:methyltransferase activity"/>
    <property type="evidence" value="ECO:0007669"/>
    <property type="project" value="UniProtKB-KW"/>
</dbReference>
<name>A0A1H2R1B0_9BACL</name>
<evidence type="ECO:0000256" key="2">
    <source>
        <dbReference type="ARBA" id="ARBA00022679"/>
    </source>
</evidence>
<organism evidence="4 5">
    <name type="scientific">Marininema mesophilum</name>
    <dbReference type="NCBI Taxonomy" id="1048340"/>
    <lineage>
        <taxon>Bacteria</taxon>
        <taxon>Bacillati</taxon>
        <taxon>Bacillota</taxon>
        <taxon>Bacilli</taxon>
        <taxon>Bacillales</taxon>
        <taxon>Thermoactinomycetaceae</taxon>
        <taxon>Marininema</taxon>
    </lineage>
</organism>
<accession>A0A1H2R1B0</accession>
<sequence length="257" mass="29040">MSSVNVWNPDLYDDKLSFVSHFGKGVLKLLQPQKGEKILDLGCGTGDLTKEISKTGAVVTGSDFSEEMIEKARVKYPEIPFIVENGETFRTNEKVDAVFSNAALHWMKQAANVIESVRLALQPGGRFVAEFGGQGNVQTVIQGITEVLFQEYGIDASARNPWYFPSIGEYSILLEQHGFKVSYAHHFDRPTPLAYGEKGLDHWLDSFADDFFPELSTKERMMIYGKIKTKIQSTLYKDGIWVADYKRIRVMAIKKIR</sequence>
<dbReference type="STRING" id="1048340.SAMN05444487_101351"/>
<evidence type="ECO:0000313" key="5">
    <source>
        <dbReference type="Proteomes" id="UP000198534"/>
    </source>
</evidence>
<dbReference type="RefSeq" id="WP_091735144.1">
    <property type="nucleotide sequence ID" value="NZ_FNNQ01000001.1"/>
</dbReference>
<dbReference type="AlphaFoldDB" id="A0A1H2R1B0"/>
<dbReference type="EMBL" id="FNNQ01000001">
    <property type="protein sequence ID" value="SDW12978.1"/>
    <property type="molecule type" value="Genomic_DNA"/>
</dbReference>
<dbReference type="GO" id="GO:0032259">
    <property type="term" value="P:methylation"/>
    <property type="evidence" value="ECO:0007669"/>
    <property type="project" value="UniProtKB-KW"/>
</dbReference>
<proteinExistence type="predicted"/>
<reference evidence="4 5" key="1">
    <citation type="submission" date="2016-10" db="EMBL/GenBank/DDBJ databases">
        <authorList>
            <person name="de Groot N.N."/>
        </authorList>
    </citation>
    <scope>NUCLEOTIDE SEQUENCE [LARGE SCALE GENOMIC DNA]</scope>
    <source>
        <strain evidence="4 5">DSM 45610</strain>
    </source>
</reference>
<dbReference type="InterPro" id="IPR041698">
    <property type="entry name" value="Methyltransf_25"/>
</dbReference>
<gene>
    <name evidence="4" type="ORF">SAMN05444487_101351</name>
</gene>
<keyword evidence="2 4" id="KW-0808">Transferase</keyword>
<evidence type="ECO:0000259" key="3">
    <source>
        <dbReference type="Pfam" id="PF13649"/>
    </source>
</evidence>
<dbReference type="SUPFAM" id="SSF53335">
    <property type="entry name" value="S-adenosyl-L-methionine-dependent methyltransferases"/>
    <property type="match status" value="1"/>
</dbReference>
<evidence type="ECO:0000313" key="4">
    <source>
        <dbReference type="EMBL" id="SDW12978.1"/>
    </source>
</evidence>
<evidence type="ECO:0000256" key="1">
    <source>
        <dbReference type="ARBA" id="ARBA00022603"/>
    </source>
</evidence>
<dbReference type="Proteomes" id="UP000198534">
    <property type="component" value="Unassembled WGS sequence"/>
</dbReference>
<dbReference type="Gene3D" id="3.40.50.150">
    <property type="entry name" value="Vaccinia Virus protein VP39"/>
    <property type="match status" value="1"/>
</dbReference>
<dbReference type="OrthoDB" id="9760689at2"/>
<keyword evidence="5" id="KW-1185">Reference proteome</keyword>
<dbReference type="InterPro" id="IPR029063">
    <property type="entry name" value="SAM-dependent_MTases_sf"/>
</dbReference>
<feature type="domain" description="Methyltransferase" evidence="3">
    <location>
        <begin position="38"/>
        <end position="125"/>
    </location>
</feature>
<dbReference type="CDD" id="cd02440">
    <property type="entry name" value="AdoMet_MTases"/>
    <property type="match status" value="1"/>
</dbReference>
<dbReference type="Pfam" id="PF13649">
    <property type="entry name" value="Methyltransf_25"/>
    <property type="match status" value="1"/>
</dbReference>